<comment type="caution">
    <text evidence="2">The sequence shown here is derived from an EMBL/GenBank/DDBJ whole genome shotgun (WGS) entry which is preliminary data.</text>
</comment>
<proteinExistence type="predicted"/>
<dbReference type="EMBL" id="NKHU02000097">
    <property type="protein sequence ID" value="RHZ55657.1"/>
    <property type="molecule type" value="Genomic_DNA"/>
</dbReference>
<dbReference type="VEuPathDB" id="FungiDB:CDV56_105981"/>
<name>A0A397GYC6_ASPTH</name>
<protein>
    <submittedName>
        <fullName evidence="2">Uncharacterized protein</fullName>
    </submittedName>
</protein>
<dbReference type="AlphaFoldDB" id="A0A397GYC6"/>
<keyword evidence="3" id="KW-1185">Reference proteome</keyword>
<reference evidence="2" key="1">
    <citation type="submission" date="2018-08" db="EMBL/GenBank/DDBJ databases">
        <title>Draft genome sequence of azole-resistant Aspergillus thermomutatus (Neosartorya pseudofischeri) strain HMR AF 39, isolated from a human nasal aspirate.</title>
        <authorList>
            <person name="Parent-Michaud M."/>
            <person name="Dufresne P.J."/>
            <person name="Fournier E."/>
            <person name="Martineau C."/>
            <person name="Moreira S."/>
            <person name="Perkins V."/>
            <person name="De Repentigny L."/>
            <person name="Dufresne S.F."/>
        </authorList>
    </citation>
    <scope>NUCLEOTIDE SEQUENCE [LARGE SCALE GENOMIC DNA]</scope>
    <source>
        <strain evidence="2">HMR AF 39</strain>
    </source>
</reference>
<dbReference type="OrthoDB" id="5429780at2759"/>
<dbReference type="RefSeq" id="XP_026614419.1">
    <property type="nucleotide sequence ID" value="XM_026759600.1"/>
</dbReference>
<evidence type="ECO:0000256" key="1">
    <source>
        <dbReference type="SAM" id="MobiDB-lite"/>
    </source>
</evidence>
<evidence type="ECO:0000313" key="3">
    <source>
        <dbReference type="Proteomes" id="UP000215305"/>
    </source>
</evidence>
<accession>A0A397GYC6</accession>
<dbReference type="GeneID" id="38127955"/>
<gene>
    <name evidence="2" type="ORF">CDV56_105981</name>
</gene>
<evidence type="ECO:0000313" key="2">
    <source>
        <dbReference type="EMBL" id="RHZ55657.1"/>
    </source>
</evidence>
<feature type="region of interest" description="Disordered" evidence="1">
    <location>
        <begin position="1"/>
        <end position="33"/>
    </location>
</feature>
<sequence length="112" mass="12694">MASLNFYGRDPPSNGGDCARTVPEGIQDSEDHTPEQLAEIAAWTKEKDRLYQHQYQNNVKQRDATKARQQTAVASQWMFLQNNTIDRLAEEIQGKMRFIIIEAIARSPTATA</sequence>
<organism evidence="2 3">
    <name type="scientific">Aspergillus thermomutatus</name>
    <name type="common">Neosartorya pseudofischeri</name>
    <dbReference type="NCBI Taxonomy" id="41047"/>
    <lineage>
        <taxon>Eukaryota</taxon>
        <taxon>Fungi</taxon>
        <taxon>Dikarya</taxon>
        <taxon>Ascomycota</taxon>
        <taxon>Pezizomycotina</taxon>
        <taxon>Eurotiomycetes</taxon>
        <taxon>Eurotiomycetidae</taxon>
        <taxon>Eurotiales</taxon>
        <taxon>Aspergillaceae</taxon>
        <taxon>Aspergillus</taxon>
        <taxon>Aspergillus subgen. Fumigati</taxon>
    </lineage>
</organism>
<dbReference type="Proteomes" id="UP000215305">
    <property type="component" value="Unassembled WGS sequence"/>
</dbReference>